<reference evidence="12" key="1">
    <citation type="journal article" date="2020" name="mSystems">
        <title>Genome- and Community-Level Interaction Insights into Carbon Utilization and Element Cycling Functions of Hydrothermarchaeota in Hydrothermal Sediment.</title>
        <authorList>
            <person name="Zhou Z."/>
            <person name="Liu Y."/>
            <person name="Xu W."/>
            <person name="Pan J."/>
            <person name="Luo Z.H."/>
            <person name="Li M."/>
        </authorList>
    </citation>
    <scope>NUCLEOTIDE SEQUENCE [LARGE SCALE GENOMIC DNA]</scope>
    <source>
        <strain evidence="12">SpSt-774</strain>
    </source>
</reference>
<organism evidence="12">
    <name type="scientific">candidate division WOR-3 bacterium</name>
    <dbReference type="NCBI Taxonomy" id="2052148"/>
    <lineage>
        <taxon>Bacteria</taxon>
        <taxon>Bacteria division WOR-3</taxon>
    </lineage>
</organism>
<dbReference type="SUPFAM" id="SSF53738">
    <property type="entry name" value="Phosphoglucomutase, first 3 domains"/>
    <property type="match status" value="3"/>
</dbReference>
<dbReference type="Pfam" id="PF00408">
    <property type="entry name" value="PGM_PMM_IV"/>
    <property type="match status" value="1"/>
</dbReference>
<dbReference type="InterPro" id="IPR005846">
    <property type="entry name" value="A-D-PHexomutase_a/b/a-III"/>
</dbReference>
<evidence type="ECO:0000259" key="11">
    <source>
        <dbReference type="Pfam" id="PF02880"/>
    </source>
</evidence>
<sequence length="440" mass="49737">MALIFSISGLRGISEKELTCEMVSFYTQAFVKFLNARLLVLGRDTRKSGIKFEREIIKSVNLSGCDVVNLKIAPTPTVVFMVKKLKAHGGIVITASHNPKEYNGLKFVSPEGRFLNGKEFLLFNKFLKEFEYQKVQRKTGSFWYEKDPLKFHIKEIIKILNLKNLGFKVGVDAVNGSASEALPELLNEVGCEVHKLNCAPGGDFVRGPEPTPENIQGLCSLVRKKKLDLGFALDPDGDRLAIVDEKGRPLSEENTIVLATDYILSQKKGNVVVNLSTTALMDYVVKKHHAHLYRTKVGEPNVVERMEEVKAVIGGEGNGGVIYPEINMTRDALTGAGIILKLLKERKKKVAEIIDSYPKYYMIKEKISLSKKDFEQREKYLIKKFSGKIDRTDGLKITTRNFWIHIRPSNTEPLVRLIGEGRDWEEIERIIREVEKVLRG</sequence>
<evidence type="ECO:0000256" key="6">
    <source>
        <dbReference type="ARBA" id="ARBA00023235"/>
    </source>
</evidence>
<keyword evidence="5 7" id="KW-0460">Magnesium</keyword>
<dbReference type="AlphaFoldDB" id="A0A7C4XLC8"/>
<evidence type="ECO:0000256" key="5">
    <source>
        <dbReference type="ARBA" id="ARBA00022842"/>
    </source>
</evidence>
<evidence type="ECO:0000313" key="12">
    <source>
        <dbReference type="EMBL" id="HGV98018.1"/>
    </source>
</evidence>
<dbReference type="InterPro" id="IPR005843">
    <property type="entry name" value="A-D-PHexomutase_C"/>
</dbReference>
<dbReference type="PANTHER" id="PTHR43771:SF1">
    <property type="entry name" value="PHOSPHOMANNOMUTASE"/>
    <property type="match status" value="1"/>
</dbReference>
<feature type="domain" description="Alpha-D-phosphohexomutase alpha/beta/alpha" evidence="10">
    <location>
        <begin position="152"/>
        <end position="247"/>
    </location>
</feature>
<dbReference type="GO" id="GO:0005975">
    <property type="term" value="P:carbohydrate metabolic process"/>
    <property type="evidence" value="ECO:0007669"/>
    <property type="project" value="InterPro"/>
</dbReference>
<feature type="domain" description="Alpha-D-phosphohexomutase alpha/beta/alpha" evidence="11">
    <location>
        <begin position="254"/>
        <end position="360"/>
    </location>
</feature>
<comment type="similarity">
    <text evidence="2 7">Belongs to the phosphohexose mutase family.</text>
</comment>
<feature type="domain" description="Alpha-D-phosphohexomutase alpha/beta/alpha" evidence="9">
    <location>
        <begin position="4"/>
        <end position="117"/>
    </location>
</feature>
<dbReference type="InterPro" id="IPR016066">
    <property type="entry name" value="A-D-PHexomutase_CS"/>
</dbReference>
<evidence type="ECO:0000256" key="4">
    <source>
        <dbReference type="ARBA" id="ARBA00022723"/>
    </source>
</evidence>
<dbReference type="SUPFAM" id="SSF55957">
    <property type="entry name" value="Phosphoglucomutase, C-terminal domain"/>
    <property type="match status" value="1"/>
</dbReference>
<dbReference type="EC" id="5.4.2.10" evidence="12"/>
<dbReference type="GO" id="GO:0000287">
    <property type="term" value="F:magnesium ion binding"/>
    <property type="evidence" value="ECO:0007669"/>
    <property type="project" value="InterPro"/>
</dbReference>
<feature type="domain" description="Alpha-D-phosphohexomutase C-terminal" evidence="8">
    <location>
        <begin position="382"/>
        <end position="435"/>
    </location>
</feature>
<dbReference type="Pfam" id="PF02880">
    <property type="entry name" value="PGM_PMM_III"/>
    <property type="match status" value="1"/>
</dbReference>
<dbReference type="EMBL" id="DTGZ01000130">
    <property type="protein sequence ID" value="HGV98018.1"/>
    <property type="molecule type" value="Genomic_DNA"/>
</dbReference>
<accession>A0A7C4XLC8</accession>
<keyword evidence="6 12" id="KW-0413">Isomerase</keyword>
<dbReference type="NCBIfam" id="TIGR03990">
    <property type="entry name" value="Arch_GlmM"/>
    <property type="match status" value="1"/>
</dbReference>
<dbReference type="PANTHER" id="PTHR43771">
    <property type="entry name" value="PHOSPHOMANNOMUTASE"/>
    <property type="match status" value="1"/>
</dbReference>
<evidence type="ECO:0000256" key="7">
    <source>
        <dbReference type="RuleBase" id="RU004326"/>
    </source>
</evidence>
<dbReference type="InterPro" id="IPR005841">
    <property type="entry name" value="Alpha-D-phosphohexomutase_SF"/>
</dbReference>
<dbReference type="InterPro" id="IPR005845">
    <property type="entry name" value="A-D-PHexomutase_a/b/a-II"/>
</dbReference>
<evidence type="ECO:0000259" key="9">
    <source>
        <dbReference type="Pfam" id="PF02878"/>
    </source>
</evidence>
<protein>
    <submittedName>
        <fullName evidence="12">Phosphoglucosamine mutase</fullName>
        <ecNumber evidence="12">5.4.2.10</ecNumber>
    </submittedName>
</protein>
<evidence type="ECO:0000256" key="3">
    <source>
        <dbReference type="ARBA" id="ARBA00022553"/>
    </source>
</evidence>
<dbReference type="InterPro" id="IPR036900">
    <property type="entry name" value="A-D-PHexomutase_C_sf"/>
</dbReference>
<evidence type="ECO:0000259" key="8">
    <source>
        <dbReference type="Pfam" id="PF00408"/>
    </source>
</evidence>
<dbReference type="PROSITE" id="PS00710">
    <property type="entry name" value="PGM_PMM"/>
    <property type="match status" value="1"/>
</dbReference>
<dbReference type="Pfam" id="PF02879">
    <property type="entry name" value="PGM_PMM_II"/>
    <property type="match status" value="1"/>
</dbReference>
<name>A0A7C4XLC8_UNCW3</name>
<dbReference type="Pfam" id="PF02878">
    <property type="entry name" value="PGM_PMM_I"/>
    <property type="match status" value="1"/>
</dbReference>
<gene>
    <name evidence="12" type="primary">glmM</name>
    <name evidence="12" type="ORF">ENV60_06950</name>
</gene>
<proteinExistence type="inferred from homology"/>
<dbReference type="Gene3D" id="3.40.120.10">
    <property type="entry name" value="Alpha-D-Glucose-1,6-Bisphosphate, subunit A, domain 3"/>
    <property type="match status" value="3"/>
</dbReference>
<evidence type="ECO:0000256" key="2">
    <source>
        <dbReference type="ARBA" id="ARBA00010231"/>
    </source>
</evidence>
<dbReference type="InterPro" id="IPR005844">
    <property type="entry name" value="A-D-PHexomutase_a/b/a-I"/>
</dbReference>
<comment type="caution">
    <text evidence="12">The sequence shown here is derived from an EMBL/GenBank/DDBJ whole genome shotgun (WGS) entry which is preliminary data.</text>
</comment>
<keyword evidence="4 7" id="KW-0479">Metal-binding</keyword>
<dbReference type="GO" id="GO:0008966">
    <property type="term" value="F:phosphoglucosamine mutase activity"/>
    <property type="evidence" value="ECO:0007669"/>
    <property type="project" value="UniProtKB-EC"/>
</dbReference>
<evidence type="ECO:0000259" key="10">
    <source>
        <dbReference type="Pfam" id="PF02879"/>
    </source>
</evidence>
<keyword evidence="3" id="KW-0597">Phosphoprotein</keyword>
<comment type="cofactor">
    <cofactor evidence="1">
        <name>Mg(2+)</name>
        <dbReference type="ChEBI" id="CHEBI:18420"/>
    </cofactor>
</comment>
<dbReference type="Gene3D" id="3.30.310.50">
    <property type="entry name" value="Alpha-D-phosphohexomutase, C-terminal domain"/>
    <property type="match status" value="1"/>
</dbReference>
<evidence type="ECO:0000256" key="1">
    <source>
        <dbReference type="ARBA" id="ARBA00001946"/>
    </source>
</evidence>
<dbReference type="InterPro" id="IPR024086">
    <property type="entry name" value="GlmM_arc-type"/>
</dbReference>
<dbReference type="InterPro" id="IPR016055">
    <property type="entry name" value="A-D-PHexomutase_a/b/a-I/II/III"/>
</dbReference>
<dbReference type="PRINTS" id="PR00509">
    <property type="entry name" value="PGMPMM"/>
</dbReference>